<feature type="compositionally biased region" description="Basic residues" evidence="1">
    <location>
        <begin position="137"/>
        <end position="146"/>
    </location>
</feature>
<keyword evidence="3" id="KW-1185">Reference proteome</keyword>
<dbReference type="EMBL" id="KB445799">
    <property type="protein sequence ID" value="EMD35705.1"/>
    <property type="molecule type" value="Genomic_DNA"/>
</dbReference>
<sequence>MSFLKRRRTQRPADSLTTPANSDVPQSTTKDTPAPTPSTHSKRNITASALSLFTSKLTPRPHPNFPRRKSSRAHPISNTPCPSEWNHYGDADDSTSSREPSLEIRMPAGLGRRASNSTIASVPQTQCRPGVTPTQGRTRRKGRRSASMHASMASTGSFRAADLTDALLEAGEQRKEKELAPVERIPSELLATIFAFTDKADRLALACTAKVFVAPALRALYGELDLQEAKDAQLEDCIAILASKRHLAKLVRSFACGAIPSSNSSSSFSTLTFGIAFSNMHQLRSLVLPRFDTALLWHTNFRLRRFTLLQDDISAEEFRDMVSWLASQPAITHFALPNLVMSAIADYIATAAKESVNPEDPDAGDANRDCDPSSTRPLIPSHTLSRLTYLEASATVATALAPGRPLRSITVWVHNTLYDGLRPSALMSALTRSSVPLQKLTVKAASSKIDARTLERVLMAAGAELGDLEVLEVHWVLEDEVLYKHILHVLPRFRALRTLRFRRRLPPPPPSTPPPTCPPPASPSPTRPKTASRSGPPSPASTLSSRRRSTGTVVSLDMPLPRVHERAHLALWCKSCPSLRSVVFLSSAEWQVDCRRSVVAPTLLFIGLVD</sequence>
<gene>
    <name evidence="2" type="ORF">CERSUDRAFT_95929</name>
</gene>
<evidence type="ECO:0000313" key="3">
    <source>
        <dbReference type="Proteomes" id="UP000016930"/>
    </source>
</evidence>
<proteinExistence type="predicted"/>
<feature type="region of interest" description="Disordered" evidence="1">
    <location>
        <begin position="356"/>
        <end position="377"/>
    </location>
</feature>
<feature type="region of interest" description="Disordered" evidence="1">
    <location>
        <begin position="504"/>
        <end position="554"/>
    </location>
</feature>
<dbReference type="OrthoDB" id="3259156at2759"/>
<name>M2QUE9_CERS8</name>
<dbReference type="HOGENOM" id="CLU_029044_0_0_1"/>
<reference evidence="2 3" key="1">
    <citation type="journal article" date="2012" name="Proc. Natl. Acad. Sci. U.S.A.">
        <title>Comparative genomics of Ceriporiopsis subvermispora and Phanerochaete chrysosporium provide insight into selective ligninolysis.</title>
        <authorList>
            <person name="Fernandez-Fueyo E."/>
            <person name="Ruiz-Duenas F.J."/>
            <person name="Ferreira P."/>
            <person name="Floudas D."/>
            <person name="Hibbett D.S."/>
            <person name="Canessa P."/>
            <person name="Larrondo L.F."/>
            <person name="James T.Y."/>
            <person name="Seelenfreund D."/>
            <person name="Lobos S."/>
            <person name="Polanco R."/>
            <person name="Tello M."/>
            <person name="Honda Y."/>
            <person name="Watanabe T."/>
            <person name="Watanabe T."/>
            <person name="Ryu J.S."/>
            <person name="Kubicek C.P."/>
            <person name="Schmoll M."/>
            <person name="Gaskell J."/>
            <person name="Hammel K.E."/>
            <person name="St John F.J."/>
            <person name="Vanden Wymelenberg A."/>
            <person name="Sabat G."/>
            <person name="Splinter BonDurant S."/>
            <person name="Syed K."/>
            <person name="Yadav J.S."/>
            <person name="Doddapaneni H."/>
            <person name="Subramanian V."/>
            <person name="Lavin J.L."/>
            <person name="Oguiza J.A."/>
            <person name="Perez G."/>
            <person name="Pisabarro A.G."/>
            <person name="Ramirez L."/>
            <person name="Santoyo F."/>
            <person name="Master E."/>
            <person name="Coutinho P.M."/>
            <person name="Henrissat B."/>
            <person name="Lombard V."/>
            <person name="Magnuson J.K."/>
            <person name="Kuees U."/>
            <person name="Hori C."/>
            <person name="Igarashi K."/>
            <person name="Samejima M."/>
            <person name="Held B.W."/>
            <person name="Barry K.W."/>
            <person name="LaButti K.M."/>
            <person name="Lapidus A."/>
            <person name="Lindquist E.A."/>
            <person name="Lucas S.M."/>
            <person name="Riley R."/>
            <person name="Salamov A.A."/>
            <person name="Hoffmeister D."/>
            <person name="Schwenk D."/>
            <person name="Hadar Y."/>
            <person name="Yarden O."/>
            <person name="de Vries R.P."/>
            <person name="Wiebenga A."/>
            <person name="Stenlid J."/>
            <person name="Eastwood D."/>
            <person name="Grigoriev I.V."/>
            <person name="Berka R.M."/>
            <person name="Blanchette R.A."/>
            <person name="Kersten P."/>
            <person name="Martinez A.T."/>
            <person name="Vicuna R."/>
            <person name="Cullen D."/>
        </authorList>
    </citation>
    <scope>NUCLEOTIDE SEQUENCE [LARGE SCALE GENOMIC DNA]</scope>
    <source>
        <strain evidence="2 3">B</strain>
    </source>
</reference>
<feature type="compositionally biased region" description="Basic residues" evidence="1">
    <location>
        <begin position="1"/>
        <end position="10"/>
    </location>
</feature>
<feature type="compositionally biased region" description="Polar residues" evidence="1">
    <location>
        <begin position="114"/>
        <end position="136"/>
    </location>
</feature>
<evidence type="ECO:0008006" key="4">
    <source>
        <dbReference type="Google" id="ProtNLM"/>
    </source>
</evidence>
<feature type="compositionally biased region" description="Polar residues" evidence="1">
    <location>
        <begin position="15"/>
        <end position="31"/>
    </location>
</feature>
<dbReference type="Proteomes" id="UP000016930">
    <property type="component" value="Unassembled WGS sequence"/>
</dbReference>
<organism evidence="2 3">
    <name type="scientific">Ceriporiopsis subvermispora (strain B)</name>
    <name type="common">White-rot fungus</name>
    <name type="synonym">Gelatoporia subvermispora</name>
    <dbReference type="NCBI Taxonomy" id="914234"/>
    <lineage>
        <taxon>Eukaryota</taxon>
        <taxon>Fungi</taxon>
        <taxon>Dikarya</taxon>
        <taxon>Basidiomycota</taxon>
        <taxon>Agaricomycotina</taxon>
        <taxon>Agaricomycetes</taxon>
        <taxon>Polyporales</taxon>
        <taxon>Gelatoporiaceae</taxon>
        <taxon>Gelatoporia</taxon>
    </lineage>
</organism>
<dbReference type="STRING" id="914234.M2QUE9"/>
<evidence type="ECO:0000313" key="2">
    <source>
        <dbReference type="EMBL" id="EMD35705.1"/>
    </source>
</evidence>
<feature type="compositionally biased region" description="Pro residues" evidence="1">
    <location>
        <begin position="506"/>
        <end position="526"/>
    </location>
</feature>
<protein>
    <recommendedName>
        <fullName evidence="4">F-box domain-containing protein</fullName>
    </recommendedName>
</protein>
<feature type="region of interest" description="Disordered" evidence="1">
    <location>
        <begin position="113"/>
        <end position="155"/>
    </location>
</feature>
<feature type="region of interest" description="Disordered" evidence="1">
    <location>
        <begin position="1"/>
        <end position="100"/>
    </location>
</feature>
<feature type="compositionally biased region" description="Polar residues" evidence="1">
    <location>
        <begin position="44"/>
        <end position="57"/>
    </location>
</feature>
<dbReference type="AlphaFoldDB" id="M2QUE9"/>
<evidence type="ECO:0000256" key="1">
    <source>
        <dbReference type="SAM" id="MobiDB-lite"/>
    </source>
</evidence>
<feature type="compositionally biased region" description="Low complexity" evidence="1">
    <location>
        <begin position="527"/>
        <end position="554"/>
    </location>
</feature>
<accession>M2QUE9</accession>